<dbReference type="GO" id="GO:0000166">
    <property type="term" value="F:nucleotide binding"/>
    <property type="evidence" value="ECO:0007669"/>
    <property type="project" value="UniProtKB-KW"/>
</dbReference>
<evidence type="ECO:0000313" key="13">
    <source>
        <dbReference type="Proteomes" id="UP001165082"/>
    </source>
</evidence>
<dbReference type="PANTHER" id="PTHR46018">
    <property type="entry name" value="ZINC PHOSPHODIESTERASE ELAC PROTEIN 1"/>
    <property type="match status" value="1"/>
</dbReference>
<evidence type="ECO:0000259" key="11">
    <source>
        <dbReference type="PROSITE" id="PS50042"/>
    </source>
</evidence>
<dbReference type="FunFam" id="3.60.15.10:FF:000029">
    <property type="entry name" value="Cyclic nucleotide-binding domain protein"/>
    <property type="match status" value="1"/>
</dbReference>
<dbReference type="Pfam" id="PF00027">
    <property type="entry name" value="cNMP_binding"/>
    <property type="match status" value="1"/>
</dbReference>
<accession>A0A9W7AG74</accession>
<dbReference type="AlphaFoldDB" id="A0A9W7AG74"/>
<feature type="domain" description="Cyclic nucleotide-binding" evidence="11">
    <location>
        <begin position="627"/>
        <end position="730"/>
    </location>
</feature>
<feature type="non-terminal residue" evidence="12">
    <location>
        <position position="1"/>
    </location>
</feature>
<name>A0A9W7AG74_9STRA</name>
<organism evidence="12 13">
    <name type="scientific">Triparma retinervis</name>
    <dbReference type="NCBI Taxonomy" id="2557542"/>
    <lineage>
        <taxon>Eukaryota</taxon>
        <taxon>Sar</taxon>
        <taxon>Stramenopiles</taxon>
        <taxon>Ochrophyta</taxon>
        <taxon>Bolidophyceae</taxon>
        <taxon>Parmales</taxon>
        <taxon>Triparmaceae</taxon>
        <taxon>Triparma</taxon>
    </lineage>
</organism>
<comment type="similarity">
    <text evidence="9">Belongs to the metallo-beta-lactamase superfamily. cNMP phosphodiesterase family.</text>
</comment>
<dbReference type="PANTHER" id="PTHR46018:SF2">
    <property type="entry name" value="ZINC PHOSPHODIESTERASE ELAC PROTEIN 1"/>
    <property type="match status" value="1"/>
</dbReference>
<feature type="region of interest" description="Disordered" evidence="10">
    <location>
        <begin position="49"/>
        <end position="118"/>
    </location>
</feature>
<evidence type="ECO:0000256" key="8">
    <source>
        <dbReference type="ARBA" id="ARBA00022842"/>
    </source>
</evidence>
<evidence type="ECO:0000256" key="9">
    <source>
        <dbReference type="ARBA" id="ARBA00061002"/>
    </source>
</evidence>
<dbReference type="InterPro" id="IPR000595">
    <property type="entry name" value="cNMP-bd_dom"/>
</dbReference>
<gene>
    <name evidence="12" type="ORF">TrRE_jg8218</name>
</gene>
<keyword evidence="3" id="KW-0963">Cytoplasm</keyword>
<dbReference type="Proteomes" id="UP001165082">
    <property type="component" value="Unassembled WGS sequence"/>
</dbReference>
<feature type="region of interest" description="Disordered" evidence="10">
    <location>
        <begin position="827"/>
        <end position="877"/>
    </location>
</feature>
<dbReference type="Gene3D" id="3.60.15.10">
    <property type="entry name" value="Ribonuclease Z/Hydroxyacylglutathione hydrolase-like"/>
    <property type="match status" value="1"/>
</dbReference>
<protein>
    <recommendedName>
        <fullName evidence="11">Cyclic nucleotide-binding domain-containing protein</fullName>
    </recommendedName>
</protein>
<proteinExistence type="inferred from homology"/>
<comment type="subcellular location">
    <subcellularLocation>
        <location evidence="2">Cytoplasm</location>
    </subcellularLocation>
</comment>
<evidence type="ECO:0000256" key="6">
    <source>
        <dbReference type="ARBA" id="ARBA00022741"/>
    </source>
</evidence>
<evidence type="ECO:0000256" key="2">
    <source>
        <dbReference type="ARBA" id="ARBA00004496"/>
    </source>
</evidence>
<dbReference type="SUPFAM" id="SSF51206">
    <property type="entry name" value="cAMP-binding domain-like"/>
    <property type="match status" value="1"/>
</dbReference>
<reference evidence="12" key="1">
    <citation type="submission" date="2022-07" db="EMBL/GenBank/DDBJ databases">
        <title>Genome analysis of Parmales, a sister group of diatoms, reveals the evolutionary specialization of diatoms from phago-mixotrophs to photoautotrophs.</title>
        <authorList>
            <person name="Ban H."/>
            <person name="Sato S."/>
            <person name="Yoshikawa S."/>
            <person name="Kazumasa Y."/>
            <person name="Nakamura Y."/>
            <person name="Ichinomiya M."/>
            <person name="Saitoh K."/>
            <person name="Sato N."/>
            <person name="Blanc-Mathieu R."/>
            <person name="Endo H."/>
            <person name="Kuwata A."/>
            <person name="Ogata H."/>
        </authorList>
    </citation>
    <scope>NUCLEOTIDE SEQUENCE</scope>
</reference>
<dbReference type="OrthoDB" id="194526at2759"/>
<keyword evidence="7" id="KW-0378">Hydrolase</keyword>
<comment type="cofactor">
    <cofactor evidence="1">
        <name>Mg(2+)</name>
        <dbReference type="ChEBI" id="CHEBI:18420"/>
    </cofactor>
</comment>
<evidence type="ECO:0000313" key="12">
    <source>
        <dbReference type="EMBL" id="GMH68812.1"/>
    </source>
</evidence>
<dbReference type="InterPro" id="IPR018490">
    <property type="entry name" value="cNMP-bd_dom_sf"/>
</dbReference>
<evidence type="ECO:0000256" key="3">
    <source>
        <dbReference type="ARBA" id="ARBA00022490"/>
    </source>
</evidence>
<comment type="caution">
    <text evidence="12">The sequence shown here is derived from an EMBL/GenBank/DDBJ whole genome shotgun (WGS) entry which is preliminary data.</text>
</comment>
<sequence>MNTDRGSQVLVVDITKLQTERNAQLTTISGRFPSQGNIRLSEMYKSGWSEEDIQQEIKRQSSEPAMGIAPPNKKENRPSLPKGKSESSVLAKRKENEEAERKRQEKEGHRPTGGIARKQSCGLHEAYADQLLDVKVEGNMTYLPRGGILVKTNTPENIEIQFGIPPETIKDAMMLGMSVPKYFVISHEMFDRVGGTSLAEFEFPAYFNFFVLKRKVTIICREGLSHAIRAIFKETLIGPDKEDVMFDKDFPPGTDPGMFPNFWGEGLCLDPARENLNIDDLLEIREFDAGGLANVGTGDSQVKIRFDEQKQMYKVYKLSKEGKRDTIATIPEDIRRYNNSDAKGKKSKLEYQPLTTPEFGVTVLGASHGFDPAGSTTGFVVWVDGKGMVVDPPPGSSDVLKKLSIPNRAIDGIILTHCHADHDAGTFQRILTLQNVKLYTTTTIFESFIRKYSAVTGLDRAFLCGLFTFVPCVVGQPLPFHGAEFKIFYSMHTIPCIGFECSYKKASMIYSADTNSDPRLPKKMFEEGVIKEGRRDALLNNALVGKHTVIFHEAGVPPIHTPMELLAEQPYHVKERLYLVHVSENKVPTDVGLKVATEWSTMVLQQYLDIEEKEKMSIKHCLSATELFGHAKDEEYEKFIFDSFEKIMVPRDTVLFEAGQQMDHMYYVLAGQILAITDANHQARPHKFYSGDLIGQEFIVEEGNVAGYMAKTETATILYKIKTEAVRSVIRNTESLTMLKNLADLMKSSTWDAFSSNVLFRDFSITEKVDLFNIFSEEVTIKAEEVIDCEQNGCLVIEGMVHVLLDATADGDDEDNIFEENIVEETSADLESSCSEALPGQVGEAGDKNASVTRSPKSGRRSVPHSPTPEERSLRLSHLKNNVRQSKVDLPHFMSGTIELLAQRSQASIELNSE</sequence>
<evidence type="ECO:0000256" key="5">
    <source>
        <dbReference type="ARBA" id="ARBA00022737"/>
    </source>
</evidence>
<evidence type="ECO:0000256" key="1">
    <source>
        <dbReference type="ARBA" id="ARBA00001946"/>
    </source>
</evidence>
<dbReference type="SUPFAM" id="SSF56281">
    <property type="entry name" value="Metallo-hydrolase/oxidoreductase"/>
    <property type="match status" value="1"/>
</dbReference>
<dbReference type="GO" id="GO:0042781">
    <property type="term" value="F:3'-tRNA processing endoribonuclease activity"/>
    <property type="evidence" value="ECO:0007669"/>
    <property type="project" value="TreeGrafter"/>
</dbReference>
<keyword evidence="6" id="KW-0547">Nucleotide-binding</keyword>
<evidence type="ECO:0000256" key="10">
    <source>
        <dbReference type="SAM" id="MobiDB-lite"/>
    </source>
</evidence>
<keyword evidence="13" id="KW-1185">Reference proteome</keyword>
<dbReference type="GO" id="GO:0046872">
    <property type="term" value="F:metal ion binding"/>
    <property type="evidence" value="ECO:0007669"/>
    <property type="project" value="UniProtKB-KW"/>
</dbReference>
<dbReference type="Pfam" id="PF23023">
    <property type="entry name" value="Anti-Pycsar_Apyc1"/>
    <property type="match status" value="1"/>
</dbReference>
<dbReference type="EMBL" id="BRXZ01004119">
    <property type="protein sequence ID" value="GMH68812.1"/>
    <property type="molecule type" value="Genomic_DNA"/>
</dbReference>
<dbReference type="PROSITE" id="PS50042">
    <property type="entry name" value="CNMP_BINDING_3"/>
    <property type="match status" value="1"/>
</dbReference>
<keyword evidence="5" id="KW-0677">Repeat</keyword>
<dbReference type="CDD" id="cd00038">
    <property type="entry name" value="CAP_ED"/>
    <property type="match status" value="1"/>
</dbReference>
<dbReference type="GO" id="GO:0005829">
    <property type="term" value="C:cytosol"/>
    <property type="evidence" value="ECO:0007669"/>
    <property type="project" value="UniProtKB-ARBA"/>
</dbReference>
<dbReference type="GO" id="GO:0005634">
    <property type="term" value="C:nucleus"/>
    <property type="evidence" value="ECO:0007669"/>
    <property type="project" value="TreeGrafter"/>
</dbReference>
<dbReference type="Gene3D" id="2.60.120.10">
    <property type="entry name" value="Jelly Rolls"/>
    <property type="match status" value="1"/>
</dbReference>
<dbReference type="InterPro" id="IPR014710">
    <property type="entry name" value="RmlC-like_jellyroll"/>
</dbReference>
<feature type="compositionally biased region" description="Basic and acidic residues" evidence="10">
    <location>
        <begin position="92"/>
        <end position="110"/>
    </location>
</feature>
<keyword evidence="8" id="KW-0460">Magnesium</keyword>
<evidence type="ECO:0000256" key="4">
    <source>
        <dbReference type="ARBA" id="ARBA00022723"/>
    </source>
</evidence>
<evidence type="ECO:0000256" key="7">
    <source>
        <dbReference type="ARBA" id="ARBA00022801"/>
    </source>
</evidence>
<dbReference type="SMART" id="SM00849">
    <property type="entry name" value="Lactamase_B"/>
    <property type="match status" value="1"/>
</dbReference>
<dbReference type="InterPro" id="IPR036866">
    <property type="entry name" value="RibonucZ/Hydroxyglut_hydro"/>
</dbReference>
<dbReference type="InterPro" id="IPR001279">
    <property type="entry name" value="Metallo-B-lactamas"/>
</dbReference>
<keyword evidence="4" id="KW-0479">Metal-binding</keyword>